<dbReference type="CDD" id="cd20071">
    <property type="entry name" value="SET_SMYD"/>
    <property type="match status" value="1"/>
</dbReference>
<dbReference type="InterPro" id="IPR053185">
    <property type="entry name" value="SET_domain_protein"/>
</dbReference>
<dbReference type="PANTHER" id="PTHR47332">
    <property type="entry name" value="SET DOMAIN-CONTAINING PROTEIN 5"/>
    <property type="match status" value="1"/>
</dbReference>
<dbReference type="Pfam" id="PF00856">
    <property type="entry name" value="SET"/>
    <property type="match status" value="1"/>
</dbReference>
<dbReference type="InterPro" id="IPR001214">
    <property type="entry name" value="SET_dom"/>
</dbReference>
<evidence type="ECO:0000313" key="4">
    <source>
        <dbReference type="Proteomes" id="UP000800036"/>
    </source>
</evidence>
<dbReference type="PANTHER" id="PTHR47332:SF2">
    <property type="entry name" value="SET-6"/>
    <property type="match status" value="1"/>
</dbReference>
<keyword evidence="4" id="KW-1185">Reference proteome</keyword>
<name>A0A6A5VBM1_9PLEO</name>
<feature type="compositionally biased region" description="Polar residues" evidence="1">
    <location>
        <begin position="401"/>
        <end position="417"/>
    </location>
</feature>
<accession>A0A6A5VBM1</accession>
<evidence type="ECO:0000313" key="3">
    <source>
        <dbReference type="EMBL" id="KAF1974535.1"/>
    </source>
</evidence>
<dbReference type="EMBL" id="ML976674">
    <property type="protein sequence ID" value="KAF1974535.1"/>
    <property type="molecule type" value="Genomic_DNA"/>
</dbReference>
<proteinExistence type="predicted"/>
<dbReference type="Gene3D" id="2.170.270.10">
    <property type="entry name" value="SET domain"/>
    <property type="match status" value="1"/>
</dbReference>
<evidence type="ECO:0000259" key="2">
    <source>
        <dbReference type="PROSITE" id="PS50280"/>
    </source>
</evidence>
<protein>
    <recommendedName>
        <fullName evidence="2">SET domain-containing protein</fullName>
    </recommendedName>
</protein>
<feature type="compositionally biased region" description="Basic and acidic residues" evidence="1">
    <location>
        <begin position="351"/>
        <end position="361"/>
    </location>
</feature>
<gene>
    <name evidence="3" type="ORF">BU23DRAFT_94962</name>
</gene>
<dbReference type="SUPFAM" id="SSF82199">
    <property type="entry name" value="SET domain"/>
    <property type="match status" value="1"/>
</dbReference>
<dbReference type="Proteomes" id="UP000800036">
    <property type="component" value="Unassembled WGS sequence"/>
</dbReference>
<reference evidence="3" key="1">
    <citation type="journal article" date="2020" name="Stud. Mycol.">
        <title>101 Dothideomycetes genomes: a test case for predicting lifestyles and emergence of pathogens.</title>
        <authorList>
            <person name="Haridas S."/>
            <person name="Albert R."/>
            <person name="Binder M."/>
            <person name="Bloem J."/>
            <person name="Labutti K."/>
            <person name="Salamov A."/>
            <person name="Andreopoulos B."/>
            <person name="Baker S."/>
            <person name="Barry K."/>
            <person name="Bills G."/>
            <person name="Bluhm B."/>
            <person name="Cannon C."/>
            <person name="Castanera R."/>
            <person name="Culley D."/>
            <person name="Daum C."/>
            <person name="Ezra D."/>
            <person name="Gonzalez J."/>
            <person name="Henrissat B."/>
            <person name="Kuo A."/>
            <person name="Liang C."/>
            <person name="Lipzen A."/>
            <person name="Lutzoni F."/>
            <person name="Magnuson J."/>
            <person name="Mondo S."/>
            <person name="Nolan M."/>
            <person name="Ohm R."/>
            <person name="Pangilinan J."/>
            <person name="Park H.-J."/>
            <person name="Ramirez L."/>
            <person name="Alfaro M."/>
            <person name="Sun H."/>
            <person name="Tritt A."/>
            <person name="Yoshinaga Y."/>
            <person name="Zwiers L.-H."/>
            <person name="Turgeon B."/>
            <person name="Goodwin S."/>
            <person name="Spatafora J."/>
            <person name="Crous P."/>
            <person name="Grigoriev I."/>
        </authorList>
    </citation>
    <scope>NUCLEOTIDE SEQUENCE</scope>
    <source>
        <strain evidence="3">CBS 107.79</strain>
    </source>
</reference>
<dbReference type="PROSITE" id="PS50280">
    <property type="entry name" value="SET"/>
    <property type="match status" value="1"/>
</dbReference>
<feature type="domain" description="SET" evidence="2">
    <location>
        <begin position="1"/>
        <end position="68"/>
    </location>
</feature>
<feature type="compositionally biased region" description="Basic and acidic residues" evidence="1">
    <location>
        <begin position="370"/>
        <end position="387"/>
    </location>
</feature>
<dbReference type="AlphaFoldDB" id="A0A6A5VBM1"/>
<dbReference type="InterPro" id="IPR046341">
    <property type="entry name" value="SET_dom_sf"/>
</dbReference>
<organism evidence="3 4">
    <name type="scientific">Bimuria novae-zelandiae CBS 107.79</name>
    <dbReference type="NCBI Taxonomy" id="1447943"/>
    <lineage>
        <taxon>Eukaryota</taxon>
        <taxon>Fungi</taxon>
        <taxon>Dikarya</taxon>
        <taxon>Ascomycota</taxon>
        <taxon>Pezizomycotina</taxon>
        <taxon>Dothideomycetes</taxon>
        <taxon>Pleosporomycetidae</taxon>
        <taxon>Pleosporales</taxon>
        <taxon>Massarineae</taxon>
        <taxon>Didymosphaeriaceae</taxon>
        <taxon>Bimuria</taxon>
    </lineage>
</organism>
<feature type="region of interest" description="Disordered" evidence="1">
    <location>
        <begin position="328"/>
        <end position="417"/>
    </location>
</feature>
<sequence>MPTQCDGILRTNSFSVGCDQAGVVIEASRINHACDNNSMHCWNDNLGKITVHAVRDIEKGEEITTNYIGRGSIRKERQAILKTSYILDCAWGLCSLPETESGAVDRKLMRRTKFWKNFQLDQGLTRHLASPLLRLRRLEETVRHTMELRSGTQLYEAYLERAALALAHSDLARGKIFFERAYEAYMTEHGPDDETAVERRDKLQNVSRSGCYGQSTRWKTLEADALPIKSISELFEDWLWKRIEDIPKPTQYADLYDRSTFLGIGGLPTKGLYDNEYHQDAALGRAKPRRHWCLMGRIMDSAAPGGQLHLMVTDVDGHITGVFFQETKSSKTRKNKAKKEESKTQSTSNTDTEKEESKDDGVNTQETEIEESKREQTGAKDKEENTEKLSPCPSTKAIPSWSYTPSARTLLQDQSSR</sequence>
<dbReference type="OrthoDB" id="265717at2759"/>
<evidence type="ECO:0000256" key="1">
    <source>
        <dbReference type="SAM" id="MobiDB-lite"/>
    </source>
</evidence>